<keyword evidence="3" id="KW-1185">Reference proteome</keyword>
<feature type="region of interest" description="Disordered" evidence="1">
    <location>
        <begin position="76"/>
        <end position="104"/>
    </location>
</feature>
<name>A0A4Z2J3Z3_9TELE</name>
<accession>A0A4Z2J3Z3</accession>
<evidence type="ECO:0000313" key="3">
    <source>
        <dbReference type="Proteomes" id="UP000314294"/>
    </source>
</evidence>
<dbReference type="EMBL" id="SRLO01000027">
    <property type="protein sequence ID" value="TNN84408.1"/>
    <property type="molecule type" value="Genomic_DNA"/>
</dbReference>
<dbReference type="AlphaFoldDB" id="A0A4Z2J3Z3"/>
<dbReference type="Proteomes" id="UP000314294">
    <property type="component" value="Unassembled WGS sequence"/>
</dbReference>
<evidence type="ECO:0000256" key="1">
    <source>
        <dbReference type="SAM" id="MobiDB-lite"/>
    </source>
</evidence>
<organism evidence="2 3">
    <name type="scientific">Liparis tanakae</name>
    <name type="common">Tanaka's snailfish</name>
    <dbReference type="NCBI Taxonomy" id="230148"/>
    <lineage>
        <taxon>Eukaryota</taxon>
        <taxon>Metazoa</taxon>
        <taxon>Chordata</taxon>
        <taxon>Craniata</taxon>
        <taxon>Vertebrata</taxon>
        <taxon>Euteleostomi</taxon>
        <taxon>Actinopterygii</taxon>
        <taxon>Neopterygii</taxon>
        <taxon>Teleostei</taxon>
        <taxon>Neoteleostei</taxon>
        <taxon>Acanthomorphata</taxon>
        <taxon>Eupercaria</taxon>
        <taxon>Perciformes</taxon>
        <taxon>Cottioidei</taxon>
        <taxon>Cottales</taxon>
        <taxon>Liparidae</taxon>
        <taxon>Liparis</taxon>
    </lineage>
</organism>
<evidence type="ECO:0000313" key="2">
    <source>
        <dbReference type="EMBL" id="TNN84408.1"/>
    </source>
</evidence>
<reference evidence="2 3" key="1">
    <citation type="submission" date="2019-03" db="EMBL/GenBank/DDBJ databases">
        <title>First draft genome of Liparis tanakae, snailfish: a comprehensive survey of snailfish specific genes.</title>
        <authorList>
            <person name="Kim W."/>
            <person name="Song I."/>
            <person name="Jeong J.-H."/>
            <person name="Kim D."/>
            <person name="Kim S."/>
            <person name="Ryu S."/>
            <person name="Song J.Y."/>
            <person name="Lee S.K."/>
        </authorList>
    </citation>
    <scope>NUCLEOTIDE SEQUENCE [LARGE SCALE GENOMIC DNA]</scope>
    <source>
        <tissue evidence="2">Muscle</tissue>
    </source>
</reference>
<sequence length="104" mass="10937">MTSLCASARLLQGSELQQRHTPPLLSRRALLAGVSRKPLSSLGPPSAGRLSVQLFKRGSPGASPSVLSSIPLILENHGADRGPRRGRLSAVRQENPTPRAAVAV</sequence>
<gene>
    <name evidence="2" type="ORF">EYF80_005401</name>
</gene>
<protein>
    <submittedName>
        <fullName evidence="2">Uncharacterized protein</fullName>
    </submittedName>
</protein>
<comment type="caution">
    <text evidence="2">The sequence shown here is derived from an EMBL/GenBank/DDBJ whole genome shotgun (WGS) entry which is preliminary data.</text>
</comment>
<proteinExistence type="predicted"/>